<dbReference type="EMBL" id="CP013650">
    <property type="protein sequence ID" value="ALS99225.1"/>
    <property type="molecule type" value="Genomic_DNA"/>
</dbReference>
<feature type="transmembrane region" description="Helical" evidence="1">
    <location>
        <begin position="210"/>
        <end position="231"/>
    </location>
</feature>
<feature type="transmembrane region" description="Helical" evidence="1">
    <location>
        <begin position="349"/>
        <end position="368"/>
    </location>
</feature>
<name>A0A0U3B6N6_9ALTE</name>
<evidence type="ECO:0000256" key="2">
    <source>
        <dbReference type="SAM" id="SignalP"/>
    </source>
</evidence>
<dbReference type="InterPro" id="IPR036249">
    <property type="entry name" value="Thioredoxin-like_sf"/>
</dbReference>
<dbReference type="STRING" id="1526571.AT746_13810"/>
<dbReference type="OrthoDB" id="9798180at2"/>
<dbReference type="KEGG" id="lal:AT746_13810"/>
<feature type="chain" id="PRO_5006836426" evidence="2">
    <location>
        <begin position="25"/>
        <end position="376"/>
    </location>
</feature>
<feature type="transmembrane region" description="Helical" evidence="1">
    <location>
        <begin position="317"/>
        <end position="337"/>
    </location>
</feature>
<dbReference type="CDD" id="cd01659">
    <property type="entry name" value="TRX_superfamily"/>
    <property type="match status" value="1"/>
</dbReference>
<dbReference type="RefSeq" id="WP_062481257.1">
    <property type="nucleotide sequence ID" value="NZ_CP013650.1"/>
</dbReference>
<gene>
    <name evidence="3" type="ORF">AT746_13810</name>
</gene>
<feature type="transmembrane region" description="Helical" evidence="1">
    <location>
        <begin position="182"/>
        <end position="204"/>
    </location>
</feature>
<keyword evidence="2" id="KW-0732">Signal</keyword>
<dbReference type="SUPFAM" id="SSF52833">
    <property type="entry name" value="Thioredoxin-like"/>
    <property type="match status" value="1"/>
</dbReference>
<dbReference type="Proteomes" id="UP000068447">
    <property type="component" value="Chromosome"/>
</dbReference>
<keyword evidence="1" id="KW-0472">Membrane</keyword>
<protein>
    <submittedName>
        <fullName evidence="3">Uncharacterized protein</fullName>
    </submittedName>
</protein>
<evidence type="ECO:0000313" key="4">
    <source>
        <dbReference type="Proteomes" id="UP000068447"/>
    </source>
</evidence>
<dbReference type="AlphaFoldDB" id="A0A0U3B6N6"/>
<keyword evidence="1" id="KW-0812">Transmembrane</keyword>
<evidence type="ECO:0000256" key="1">
    <source>
        <dbReference type="SAM" id="Phobius"/>
    </source>
</evidence>
<organism evidence="3 4">
    <name type="scientific">Lacimicrobium alkaliphilum</name>
    <dbReference type="NCBI Taxonomy" id="1526571"/>
    <lineage>
        <taxon>Bacteria</taxon>
        <taxon>Pseudomonadati</taxon>
        <taxon>Pseudomonadota</taxon>
        <taxon>Gammaproteobacteria</taxon>
        <taxon>Alteromonadales</taxon>
        <taxon>Alteromonadaceae</taxon>
        <taxon>Lacimicrobium</taxon>
    </lineage>
</organism>
<feature type="transmembrane region" description="Helical" evidence="1">
    <location>
        <begin position="270"/>
        <end position="297"/>
    </location>
</feature>
<keyword evidence="4" id="KW-1185">Reference proteome</keyword>
<proteinExistence type="predicted"/>
<dbReference type="Gene3D" id="3.40.30.10">
    <property type="entry name" value="Glutaredoxin"/>
    <property type="match status" value="1"/>
</dbReference>
<sequence>MKSIRWAAWLTVLLCCFFPVHALADNQRPCQSVDFYWRQGCPHCQAAHEFLDHLKANNSDIEIRAINILASEENWQAFTRLNQQFGVARPGVPGFYLCGEWHIGYLDDETSGRLLMEKLGLQAPTQGQGIVLPWLGEVQVSELGLPLFTLTLGLIDGFNPCAMWVLLILLSILTNIGDRRKMALIALTFVLVSGLVYFMFMAAWLNLFLLIGWSRLLQVCVGLLALIIGAIHTRDFYAPGAGLSLSIPEQAKPALYARVRAVVTAKNLPASLLAVILVAILVNLTELLCTAGLPALYTQVLTRYGLPQWQYYAYLALYNLAYILDDGLMVALAVVGLSHRKLQASEGRWLKLLSGCVMIIIGLVMLLAPDLLHFAH</sequence>
<reference evidence="3 4" key="1">
    <citation type="submission" date="2015-12" db="EMBL/GenBank/DDBJ databases">
        <title>Complete genome of Lacimicrobium alkaliphilum KCTC 32984.</title>
        <authorList>
            <person name="Kim S.-G."/>
            <person name="Lee Y.-J."/>
        </authorList>
    </citation>
    <scope>NUCLEOTIDE SEQUENCE [LARGE SCALE GENOMIC DNA]</scope>
    <source>
        <strain evidence="3 4">YelD216</strain>
    </source>
</reference>
<accession>A0A0U3B6N6</accession>
<feature type="transmembrane region" description="Helical" evidence="1">
    <location>
        <begin position="147"/>
        <end position="170"/>
    </location>
</feature>
<feature type="signal peptide" evidence="2">
    <location>
        <begin position="1"/>
        <end position="24"/>
    </location>
</feature>
<keyword evidence="1" id="KW-1133">Transmembrane helix</keyword>
<evidence type="ECO:0000313" key="3">
    <source>
        <dbReference type="EMBL" id="ALS99225.1"/>
    </source>
</evidence>
<dbReference type="PROSITE" id="PS51354">
    <property type="entry name" value="GLUTAREDOXIN_2"/>
    <property type="match status" value="1"/>
</dbReference>